<dbReference type="PANTHER" id="PTHR31973:SF190">
    <property type="entry name" value="MULE TRANSPOSASE DOMAIN-CONTAINING PROTEIN"/>
    <property type="match status" value="1"/>
</dbReference>
<dbReference type="PANTHER" id="PTHR31973">
    <property type="entry name" value="POLYPROTEIN, PUTATIVE-RELATED"/>
    <property type="match status" value="1"/>
</dbReference>
<name>A0A699KJ87_TANCI</name>
<evidence type="ECO:0000313" key="2">
    <source>
        <dbReference type="EMBL" id="GFA97227.1"/>
    </source>
</evidence>
<sequence>KSVDHIDGLDEILGDYANTREEITRKQMIVHVGNSSTVDDVFDLEMLFETEEVGPIRKFKEVEVDADNESEEESDTEENETNGIDSEDLDYDAKHDEVFDDDEHIVKDVPVSPWPGQRLTAVGVDANNEIYPVAYVIVKAESKGLIQAIASMFPSTECKYCVRHIHENMKSQFKGGVYKTCFKMHPEPLLLLNSTKR</sequence>
<feature type="non-terminal residue" evidence="2">
    <location>
        <position position="1"/>
    </location>
</feature>
<dbReference type="AlphaFoldDB" id="A0A699KJ87"/>
<comment type="caution">
    <text evidence="2">The sequence shown here is derived from an EMBL/GenBank/DDBJ whole genome shotgun (WGS) entry which is preliminary data.</text>
</comment>
<feature type="compositionally biased region" description="Acidic residues" evidence="1">
    <location>
        <begin position="64"/>
        <end position="88"/>
    </location>
</feature>
<organism evidence="2">
    <name type="scientific">Tanacetum cinerariifolium</name>
    <name type="common">Dalmatian daisy</name>
    <name type="synonym">Chrysanthemum cinerariifolium</name>
    <dbReference type="NCBI Taxonomy" id="118510"/>
    <lineage>
        <taxon>Eukaryota</taxon>
        <taxon>Viridiplantae</taxon>
        <taxon>Streptophyta</taxon>
        <taxon>Embryophyta</taxon>
        <taxon>Tracheophyta</taxon>
        <taxon>Spermatophyta</taxon>
        <taxon>Magnoliopsida</taxon>
        <taxon>eudicotyledons</taxon>
        <taxon>Gunneridae</taxon>
        <taxon>Pentapetalae</taxon>
        <taxon>asterids</taxon>
        <taxon>campanulids</taxon>
        <taxon>Asterales</taxon>
        <taxon>Asteraceae</taxon>
        <taxon>Asteroideae</taxon>
        <taxon>Anthemideae</taxon>
        <taxon>Anthemidinae</taxon>
        <taxon>Tanacetum</taxon>
    </lineage>
</organism>
<evidence type="ECO:0000256" key="1">
    <source>
        <dbReference type="SAM" id="MobiDB-lite"/>
    </source>
</evidence>
<feature type="region of interest" description="Disordered" evidence="1">
    <location>
        <begin position="59"/>
        <end position="88"/>
    </location>
</feature>
<evidence type="ECO:0008006" key="3">
    <source>
        <dbReference type="Google" id="ProtNLM"/>
    </source>
</evidence>
<proteinExistence type="predicted"/>
<accession>A0A699KJ87</accession>
<dbReference type="EMBL" id="BKCJ010524976">
    <property type="protein sequence ID" value="GFA97227.1"/>
    <property type="molecule type" value="Genomic_DNA"/>
</dbReference>
<reference evidence="2" key="1">
    <citation type="journal article" date="2019" name="Sci. Rep.">
        <title>Draft genome of Tanacetum cinerariifolium, the natural source of mosquito coil.</title>
        <authorList>
            <person name="Yamashiro T."/>
            <person name="Shiraishi A."/>
            <person name="Satake H."/>
            <person name="Nakayama K."/>
        </authorList>
    </citation>
    <scope>NUCLEOTIDE SEQUENCE</scope>
</reference>
<gene>
    <name evidence="2" type="ORF">Tci_669199</name>
</gene>
<protein>
    <recommendedName>
        <fullName evidence="3">Transposase, MuDR, MULE transposase domain protein</fullName>
    </recommendedName>
</protein>